<evidence type="ECO:0000313" key="2">
    <source>
        <dbReference type="EMBL" id="GGC60888.1"/>
    </source>
</evidence>
<accession>A0A916U5F9</accession>
<keyword evidence="3" id="KW-1185">Reference proteome</keyword>
<dbReference type="AlphaFoldDB" id="A0A916U5F9"/>
<comment type="caution">
    <text evidence="2">The sequence shown here is derived from an EMBL/GenBank/DDBJ whole genome shotgun (WGS) entry which is preliminary data.</text>
</comment>
<organism evidence="2 3">
    <name type="scientific">Chelatococcus reniformis</name>
    <dbReference type="NCBI Taxonomy" id="1494448"/>
    <lineage>
        <taxon>Bacteria</taxon>
        <taxon>Pseudomonadati</taxon>
        <taxon>Pseudomonadota</taxon>
        <taxon>Alphaproteobacteria</taxon>
        <taxon>Hyphomicrobiales</taxon>
        <taxon>Chelatococcaceae</taxon>
        <taxon>Chelatococcus</taxon>
    </lineage>
</organism>
<reference evidence="2" key="1">
    <citation type="journal article" date="2014" name="Int. J. Syst. Evol. Microbiol.">
        <title>Complete genome sequence of Corynebacterium casei LMG S-19264T (=DSM 44701T), isolated from a smear-ripened cheese.</title>
        <authorList>
            <consortium name="US DOE Joint Genome Institute (JGI-PGF)"/>
            <person name="Walter F."/>
            <person name="Albersmeier A."/>
            <person name="Kalinowski J."/>
            <person name="Ruckert C."/>
        </authorList>
    </citation>
    <scope>NUCLEOTIDE SEQUENCE</scope>
    <source>
        <strain evidence="2">CGMCC 1.12919</strain>
    </source>
</reference>
<dbReference type="Gene3D" id="3.40.50.1820">
    <property type="entry name" value="alpha/beta hydrolase"/>
    <property type="match status" value="1"/>
</dbReference>
<keyword evidence="2" id="KW-0378">Hydrolase</keyword>
<dbReference type="Proteomes" id="UP000637002">
    <property type="component" value="Unassembled WGS sequence"/>
</dbReference>
<dbReference type="PANTHER" id="PTHR46623:SF10">
    <property type="entry name" value="CARBOXYMETHYLENEBUTENOLIDASE HOMOLOG"/>
    <property type="match status" value="1"/>
</dbReference>
<evidence type="ECO:0000259" key="1">
    <source>
        <dbReference type="Pfam" id="PF01738"/>
    </source>
</evidence>
<proteinExistence type="predicted"/>
<dbReference type="InterPro" id="IPR029058">
    <property type="entry name" value="AB_hydrolase_fold"/>
</dbReference>
<sequence>MIEQQIAVPTAAGAMSTFICHPERGGPHPVLLFFMDAPGIREELRDMARRLATVGYYVMLPNLYYRSGVEELGPYMGEANAPVREKMMGLMATLTIDLVMDDADALLAFAATDAAAATGKVGAVGYCMSGRYALSAAARHPGRVAAAASIYGTGLLTDQPDSPHRTAARAKGELYVACAEKDHYVPLETVEPLRQALRESGARAEVELYPGVDHGFAFAERPVYDKPAAERHWERLFALFGRNL</sequence>
<dbReference type="InterPro" id="IPR002925">
    <property type="entry name" value="Dienelactn_hydro"/>
</dbReference>
<reference evidence="2" key="2">
    <citation type="submission" date="2020-09" db="EMBL/GenBank/DDBJ databases">
        <authorList>
            <person name="Sun Q."/>
            <person name="Zhou Y."/>
        </authorList>
    </citation>
    <scope>NUCLEOTIDE SEQUENCE</scope>
    <source>
        <strain evidence="2">CGMCC 1.12919</strain>
    </source>
</reference>
<name>A0A916U5F9_9HYPH</name>
<dbReference type="Pfam" id="PF01738">
    <property type="entry name" value="DLH"/>
    <property type="match status" value="1"/>
</dbReference>
<dbReference type="RefSeq" id="WP_188608949.1">
    <property type="nucleotide sequence ID" value="NZ_BMGG01000003.1"/>
</dbReference>
<evidence type="ECO:0000313" key="3">
    <source>
        <dbReference type="Proteomes" id="UP000637002"/>
    </source>
</evidence>
<gene>
    <name evidence="2" type="ORF">GCM10010994_19400</name>
</gene>
<feature type="domain" description="Dienelactone hydrolase" evidence="1">
    <location>
        <begin position="16"/>
        <end position="242"/>
    </location>
</feature>
<dbReference type="GO" id="GO:0016787">
    <property type="term" value="F:hydrolase activity"/>
    <property type="evidence" value="ECO:0007669"/>
    <property type="project" value="UniProtKB-KW"/>
</dbReference>
<protein>
    <submittedName>
        <fullName evidence="2">Hydrolase</fullName>
    </submittedName>
</protein>
<dbReference type="EMBL" id="BMGG01000003">
    <property type="protein sequence ID" value="GGC60888.1"/>
    <property type="molecule type" value="Genomic_DNA"/>
</dbReference>
<dbReference type="InterPro" id="IPR051049">
    <property type="entry name" value="Dienelactone_hydrolase-like"/>
</dbReference>
<dbReference type="PANTHER" id="PTHR46623">
    <property type="entry name" value="CARBOXYMETHYLENEBUTENOLIDASE-RELATED"/>
    <property type="match status" value="1"/>
</dbReference>
<dbReference type="SUPFAM" id="SSF53474">
    <property type="entry name" value="alpha/beta-Hydrolases"/>
    <property type="match status" value="1"/>
</dbReference>